<keyword evidence="1" id="KW-0472">Membrane</keyword>
<reference evidence="2 3" key="1">
    <citation type="submission" date="2021-10" db="EMBL/GenBank/DDBJ databases">
        <title>Collection of gut derived symbiotic bacterial strains cultured from healthy donors.</title>
        <authorList>
            <person name="Lin H."/>
            <person name="Littmann E."/>
            <person name="Kohout C."/>
            <person name="Pamer E.G."/>
        </authorList>
    </citation>
    <scope>NUCLEOTIDE SEQUENCE [LARGE SCALE GENOMIC DNA]</scope>
    <source>
        <strain evidence="2 3">DFI.1.165</strain>
    </source>
</reference>
<evidence type="ECO:0000313" key="2">
    <source>
        <dbReference type="EMBL" id="MCB7389318.1"/>
    </source>
</evidence>
<evidence type="ECO:0000313" key="3">
    <source>
        <dbReference type="Proteomes" id="UP001299546"/>
    </source>
</evidence>
<gene>
    <name evidence="2" type="ORF">LIZ65_18715</name>
</gene>
<keyword evidence="3" id="KW-1185">Reference proteome</keyword>
<evidence type="ECO:0000256" key="1">
    <source>
        <dbReference type="SAM" id="Phobius"/>
    </source>
</evidence>
<feature type="transmembrane region" description="Helical" evidence="1">
    <location>
        <begin position="92"/>
        <end position="110"/>
    </location>
</feature>
<keyword evidence="1" id="KW-1133">Transmembrane helix</keyword>
<accession>A0ABS8DLI7</accession>
<organism evidence="2 3">
    <name type="scientific">Bariatricus massiliensis</name>
    <dbReference type="NCBI Taxonomy" id="1745713"/>
    <lineage>
        <taxon>Bacteria</taxon>
        <taxon>Bacillati</taxon>
        <taxon>Bacillota</taxon>
        <taxon>Clostridia</taxon>
        <taxon>Lachnospirales</taxon>
        <taxon>Lachnospiraceae</taxon>
        <taxon>Bariatricus</taxon>
    </lineage>
</organism>
<sequence>MSLIKCPSCAKEVSDKAENCVNCGFNIGEYRRRLKEQEKAQQKIECPECKTLVSGNEEACPKCGYPIKRDIAIKDKEIPEIAKKMMLNKKKVLLGISVLIIVIAIIVVFIKMTGNNELSVYSDYLGKYAKDLPSDVKEEEIFTGLVIAKQTKQILGYEGEVSYYYQHEAAGDCEPEQISIVAWQGNDNSYTEEEINKFLDYLTKIYGKFDESYESENKFSDIDNKGYVWKNEDGVRVELRTDVEYTKLSINWYPKDA</sequence>
<dbReference type="EMBL" id="JAJCIS010000022">
    <property type="protein sequence ID" value="MCB7389318.1"/>
    <property type="molecule type" value="Genomic_DNA"/>
</dbReference>
<name>A0ABS8DLI7_9FIRM</name>
<keyword evidence="1" id="KW-0812">Transmembrane</keyword>
<protein>
    <submittedName>
        <fullName evidence="2">Zinc ribbon domain-containing protein</fullName>
    </submittedName>
</protein>
<proteinExistence type="predicted"/>
<dbReference type="Proteomes" id="UP001299546">
    <property type="component" value="Unassembled WGS sequence"/>
</dbReference>
<dbReference type="RefSeq" id="WP_066738385.1">
    <property type="nucleotide sequence ID" value="NZ_JAJCIQ010000021.1"/>
</dbReference>
<comment type="caution">
    <text evidence="2">The sequence shown here is derived from an EMBL/GenBank/DDBJ whole genome shotgun (WGS) entry which is preliminary data.</text>
</comment>